<dbReference type="GO" id="GO:1990904">
    <property type="term" value="C:ribonucleoprotein complex"/>
    <property type="evidence" value="ECO:0007669"/>
    <property type="project" value="UniProtKB-KW"/>
</dbReference>
<dbReference type="Pfam" id="PF01084">
    <property type="entry name" value="Ribosomal_S18"/>
    <property type="match status" value="1"/>
</dbReference>
<dbReference type="InterPro" id="IPR005627">
    <property type="entry name" value="CutC-like"/>
</dbReference>
<gene>
    <name evidence="5" type="ORF">CLUMA_CG013095</name>
</gene>
<dbReference type="GO" id="GO:0003735">
    <property type="term" value="F:structural constituent of ribosome"/>
    <property type="evidence" value="ECO:0007669"/>
    <property type="project" value="InterPro"/>
</dbReference>
<dbReference type="GO" id="GO:0005840">
    <property type="term" value="C:ribosome"/>
    <property type="evidence" value="ECO:0007669"/>
    <property type="project" value="UniProtKB-KW"/>
</dbReference>
<dbReference type="AlphaFoldDB" id="A0A1J1IHU7"/>
<dbReference type="EMBL" id="CVRI01000053">
    <property type="protein sequence ID" value="CRK99787.1"/>
    <property type="molecule type" value="Genomic_DNA"/>
</dbReference>
<dbReference type="PANTHER" id="PTHR12598">
    <property type="entry name" value="COPPER HOMEOSTASIS PROTEIN CUTC"/>
    <property type="match status" value="1"/>
</dbReference>
<dbReference type="Pfam" id="PF03932">
    <property type="entry name" value="CutC"/>
    <property type="match status" value="1"/>
</dbReference>
<dbReference type="SUPFAM" id="SSF46911">
    <property type="entry name" value="Ribosomal protein S18"/>
    <property type="match status" value="1"/>
</dbReference>
<dbReference type="STRING" id="568069.A0A1J1IHU7"/>
<proteinExistence type="inferred from homology"/>
<dbReference type="Proteomes" id="UP000183832">
    <property type="component" value="Unassembled WGS sequence"/>
</dbReference>
<evidence type="ECO:0000256" key="3">
    <source>
        <dbReference type="ARBA" id="ARBA00022980"/>
    </source>
</evidence>
<name>A0A1J1IHU7_9DIPT</name>
<evidence type="ECO:0000256" key="2">
    <source>
        <dbReference type="ARBA" id="ARBA00019014"/>
    </source>
</evidence>
<dbReference type="GO" id="GO:0005507">
    <property type="term" value="F:copper ion binding"/>
    <property type="evidence" value="ECO:0007669"/>
    <property type="project" value="TreeGrafter"/>
</dbReference>
<dbReference type="InterPro" id="IPR036870">
    <property type="entry name" value="Ribosomal_bS18_sf"/>
</dbReference>
<reference evidence="5 6" key="1">
    <citation type="submission" date="2015-04" db="EMBL/GenBank/DDBJ databases">
        <authorList>
            <person name="Syromyatnikov M.Y."/>
            <person name="Popov V.N."/>
        </authorList>
    </citation>
    <scope>NUCLEOTIDE SEQUENCE [LARGE SCALE GENOMIC DNA]</scope>
</reference>
<dbReference type="GO" id="GO:0006412">
    <property type="term" value="P:translation"/>
    <property type="evidence" value="ECO:0007669"/>
    <property type="project" value="InterPro"/>
</dbReference>
<dbReference type="InterPro" id="IPR036822">
    <property type="entry name" value="CutC-like_dom_sf"/>
</dbReference>
<protein>
    <recommendedName>
        <fullName evidence="2">Copper homeostasis protein cutC homolog</fullName>
    </recommendedName>
</protein>
<dbReference type="PANTHER" id="PTHR12598:SF0">
    <property type="entry name" value="COPPER HOMEOSTASIS PROTEIN CUTC HOMOLOG"/>
    <property type="match status" value="1"/>
</dbReference>
<dbReference type="Gene3D" id="3.20.20.380">
    <property type="entry name" value="Copper homeostasis (CutC) domain"/>
    <property type="match status" value="1"/>
</dbReference>
<evidence type="ECO:0000313" key="6">
    <source>
        <dbReference type="Proteomes" id="UP000183832"/>
    </source>
</evidence>
<keyword evidence="4" id="KW-0687">Ribonucleoprotein</keyword>
<dbReference type="InterPro" id="IPR001648">
    <property type="entry name" value="Ribosomal_bS18"/>
</dbReference>
<comment type="similarity">
    <text evidence="1">Belongs to the CutC family.</text>
</comment>
<accession>A0A1J1IHU7</accession>
<sequence>MNGLLGSILKKSLLPSVILKKNITSTSALCLKQIEVNHDEQKQSVVIKGKFIDSPNKPYLLKEYIECQKEKKRFCPECTLGLDVKHTDVLILSQYVTPDGSMLPRIATGLCKKQQKRIRTMVVMAQRAGLFDRISKVTKINDPLYKQLKSCNSKGRRLNRYYFEDTIKTDPLTCQCFNLLSRILKMVLLEVCVDSILSAVNASESGADRIELCSALSEGGLTPSIGLFMGVKGALAKSKTKIFCMIRIRRGDFNYSDEEIDAMITDVEYFKKHAADGIVFGCLDEFQNIHKEKCLKVINAWGNQGNITFHRAFDETSASDMEENLKIIKDLGFSRILSSGYKSSAEVGIESLKNIIKRAREDDIQLKVMPGAGITKANVSKIITETQCNEIHASARSPVKSNTGKLSMGGGNEDLQPLMVCDPIKVKELIEISKNVVI</sequence>
<dbReference type="SUPFAM" id="SSF110395">
    <property type="entry name" value="CutC-like"/>
    <property type="match status" value="1"/>
</dbReference>
<keyword evidence="3" id="KW-0689">Ribosomal protein</keyword>
<dbReference type="Gene3D" id="4.10.640.10">
    <property type="entry name" value="Ribosomal protein S18"/>
    <property type="match status" value="1"/>
</dbReference>
<dbReference type="OrthoDB" id="7392499at2759"/>
<organism evidence="5 6">
    <name type="scientific">Clunio marinus</name>
    <dbReference type="NCBI Taxonomy" id="568069"/>
    <lineage>
        <taxon>Eukaryota</taxon>
        <taxon>Metazoa</taxon>
        <taxon>Ecdysozoa</taxon>
        <taxon>Arthropoda</taxon>
        <taxon>Hexapoda</taxon>
        <taxon>Insecta</taxon>
        <taxon>Pterygota</taxon>
        <taxon>Neoptera</taxon>
        <taxon>Endopterygota</taxon>
        <taxon>Diptera</taxon>
        <taxon>Nematocera</taxon>
        <taxon>Chironomoidea</taxon>
        <taxon>Chironomidae</taxon>
        <taxon>Clunio</taxon>
    </lineage>
</organism>
<keyword evidence="6" id="KW-1185">Reference proteome</keyword>
<evidence type="ECO:0000313" key="5">
    <source>
        <dbReference type="EMBL" id="CRK99787.1"/>
    </source>
</evidence>
<dbReference type="HAMAP" id="MF_00795">
    <property type="entry name" value="CutC"/>
    <property type="match status" value="1"/>
</dbReference>
<evidence type="ECO:0000256" key="1">
    <source>
        <dbReference type="ARBA" id="ARBA00007768"/>
    </source>
</evidence>
<evidence type="ECO:0000256" key="4">
    <source>
        <dbReference type="ARBA" id="ARBA00023274"/>
    </source>
</evidence>